<evidence type="ECO:0000313" key="1">
    <source>
        <dbReference type="EMBL" id="KFB11149.1"/>
    </source>
</evidence>
<dbReference type="InterPro" id="IPR052960">
    <property type="entry name" value="GlcN6P_deaminase-like"/>
</dbReference>
<dbReference type="eggNOG" id="COG0363">
    <property type="taxonomic scope" value="Bacteria"/>
</dbReference>
<proteinExistence type="predicted"/>
<dbReference type="OrthoDB" id="9791139at2"/>
<sequence>MREYEGVDAATLAALRASEEELVSRAGTRLTVHEDARSLRAAMADTLFADIHDCLSGKGRCSLIVPVGPVGQYALLAERCLHEKVSLSKTTIIVMDEYLTLDNQWIDEGDPLSFRAHLKRNLIDLLPEDMRPSLLVPDPHRLAAIPDHIAEHGLDFTYAGVGITGHLAFNDPISDCRNPEEFASLPTRIVQLSEQTRLINSVTAARGNIQRIPHMAVTVGMNEILSARKLRVWMNRDWQSAAIRRMLLGPQSADFPASLVQRHDNLTVDVTREVLSLPEPGLR</sequence>
<dbReference type="STRING" id="472175.EL18_02194"/>
<name>A0A084UDW3_9HYPH</name>
<dbReference type="Proteomes" id="UP000053675">
    <property type="component" value="Unassembled WGS sequence"/>
</dbReference>
<dbReference type="PANTHER" id="PTHR42892:SF1">
    <property type="entry name" value="GLUCOSAMINE-6-PHOSPHATE ISOMERASE"/>
    <property type="match status" value="1"/>
</dbReference>
<keyword evidence="1" id="KW-0413">Isomerase</keyword>
<dbReference type="RefSeq" id="WP_051914032.1">
    <property type="nucleotide sequence ID" value="NZ_JMQM01000001.1"/>
</dbReference>
<protein>
    <submittedName>
        <fullName evidence="1">Glucosamine/galactosamine-6-phosphate isomerase</fullName>
    </submittedName>
</protein>
<dbReference type="SUPFAM" id="SSF100950">
    <property type="entry name" value="NagB/RpiA/CoA transferase-like"/>
    <property type="match status" value="1"/>
</dbReference>
<keyword evidence="2" id="KW-1185">Reference proteome</keyword>
<dbReference type="Gene3D" id="3.40.50.1360">
    <property type="match status" value="1"/>
</dbReference>
<accession>A0A084UDW3</accession>
<reference evidence="1 2" key="1">
    <citation type="submission" date="2014-05" db="EMBL/GenBank/DDBJ databases">
        <title>Draft Genome Sequence of Nitratireductor basaltis Strain UMTGB225, A Marine Bacterium Isolated from Green Barrel Tunicate.</title>
        <authorList>
            <person name="Gan H.Y."/>
        </authorList>
    </citation>
    <scope>NUCLEOTIDE SEQUENCE [LARGE SCALE GENOMIC DNA]</scope>
    <source>
        <strain evidence="1 2">UMTGB225</strain>
    </source>
</reference>
<dbReference type="GO" id="GO:0016853">
    <property type="term" value="F:isomerase activity"/>
    <property type="evidence" value="ECO:0007669"/>
    <property type="project" value="UniProtKB-KW"/>
</dbReference>
<dbReference type="AlphaFoldDB" id="A0A084UDW3"/>
<organism evidence="1 2">
    <name type="scientific">Nitratireductor basaltis</name>
    <dbReference type="NCBI Taxonomy" id="472175"/>
    <lineage>
        <taxon>Bacteria</taxon>
        <taxon>Pseudomonadati</taxon>
        <taxon>Pseudomonadota</taxon>
        <taxon>Alphaproteobacteria</taxon>
        <taxon>Hyphomicrobiales</taxon>
        <taxon>Phyllobacteriaceae</taxon>
        <taxon>Nitratireductor</taxon>
    </lineage>
</organism>
<dbReference type="EMBL" id="JMQM01000001">
    <property type="protein sequence ID" value="KFB11149.1"/>
    <property type="molecule type" value="Genomic_DNA"/>
</dbReference>
<comment type="caution">
    <text evidence="1">The sequence shown here is derived from an EMBL/GenBank/DDBJ whole genome shotgun (WGS) entry which is preliminary data.</text>
</comment>
<gene>
    <name evidence="1" type="ORF">EL18_02194</name>
</gene>
<evidence type="ECO:0000313" key="2">
    <source>
        <dbReference type="Proteomes" id="UP000053675"/>
    </source>
</evidence>
<dbReference type="PANTHER" id="PTHR42892">
    <property type="entry name" value="GLUCOSAMINE-6-PHOSPHATE DEAMINASE-LIKE PROTEIN BT_0258-RELATED"/>
    <property type="match status" value="1"/>
</dbReference>
<dbReference type="PATRIC" id="fig|472175.3.peg.2183"/>
<dbReference type="InterPro" id="IPR037171">
    <property type="entry name" value="NagB/RpiA_transferase-like"/>
</dbReference>